<gene>
    <name evidence="2" type="ORF">J2Z21_008863</name>
</gene>
<feature type="signal peptide" evidence="1">
    <location>
        <begin position="1"/>
        <end position="22"/>
    </location>
</feature>
<dbReference type="RefSeq" id="WP_159399982.1">
    <property type="nucleotide sequence ID" value="NZ_CP016279.1"/>
</dbReference>
<protein>
    <recommendedName>
        <fullName evidence="4">Secreted protein</fullName>
    </recommendedName>
</protein>
<feature type="chain" id="PRO_5045795745" description="Secreted protein" evidence="1">
    <location>
        <begin position="23"/>
        <end position="139"/>
    </location>
</feature>
<accession>A0ABS4M8V5</accession>
<evidence type="ECO:0000313" key="3">
    <source>
        <dbReference type="Proteomes" id="UP001519309"/>
    </source>
</evidence>
<name>A0ABS4M8V5_9ACTN</name>
<proteinExistence type="predicted"/>
<reference evidence="2 3" key="1">
    <citation type="submission" date="2021-03" db="EMBL/GenBank/DDBJ databases">
        <title>Genomic Encyclopedia of Type Strains, Phase IV (KMG-IV): sequencing the most valuable type-strain genomes for metagenomic binning, comparative biology and taxonomic classification.</title>
        <authorList>
            <person name="Goeker M."/>
        </authorList>
    </citation>
    <scope>NUCLEOTIDE SEQUENCE [LARGE SCALE GENOMIC DNA]</scope>
    <source>
        <strain evidence="2 3">DSM 40499</strain>
    </source>
</reference>
<dbReference type="Proteomes" id="UP001519309">
    <property type="component" value="Unassembled WGS sequence"/>
</dbReference>
<evidence type="ECO:0000256" key="1">
    <source>
        <dbReference type="SAM" id="SignalP"/>
    </source>
</evidence>
<comment type="caution">
    <text evidence="2">The sequence shown here is derived from an EMBL/GenBank/DDBJ whole genome shotgun (WGS) entry which is preliminary data.</text>
</comment>
<evidence type="ECO:0008006" key="4">
    <source>
        <dbReference type="Google" id="ProtNLM"/>
    </source>
</evidence>
<organism evidence="2 3">
    <name type="scientific">Streptomyces griseochromogenes</name>
    <dbReference type="NCBI Taxonomy" id="68214"/>
    <lineage>
        <taxon>Bacteria</taxon>
        <taxon>Bacillati</taxon>
        <taxon>Actinomycetota</taxon>
        <taxon>Actinomycetes</taxon>
        <taxon>Kitasatosporales</taxon>
        <taxon>Streptomycetaceae</taxon>
        <taxon>Streptomyces</taxon>
    </lineage>
</organism>
<sequence length="139" mass="15210">MKRKLCTAAVALAVTGAAFATAAASPAVATSLGSAKPDCLLGAFVQKENGETYTLGRVYWCDNGDKIGVNDMAYDGRALGVRVDDGSGKYRWCKDVSGADDKWKDCSFDLKENRRIKVRGYLEKKGQKSIWLNTHTFYN</sequence>
<keyword evidence="1" id="KW-0732">Signal</keyword>
<evidence type="ECO:0000313" key="2">
    <source>
        <dbReference type="EMBL" id="MBP2055847.1"/>
    </source>
</evidence>
<dbReference type="EMBL" id="JAGGLP010000034">
    <property type="protein sequence ID" value="MBP2055847.1"/>
    <property type="molecule type" value="Genomic_DNA"/>
</dbReference>
<keyword evidence="3" id="KW-1185">Reference proteome</keyword>